<dbReference type="SUPFAM" id="SSF54001">
    <property type="entry name" value="Cysteine proteinases"/>
    <property type="match status" value="1"/>
</dbReference>
<dbReference type="Gene3D" id="3.40.395.10">
    <property type="entry name" value="Adenoviral Proteinase, Chain A"/>
    <property type="match status" value="1"/>
</dbReference>
<dbReference type="InterPro" id="IPR038765">
    <property type="entry name" value="Papain-like_cys_pep_sf"/>
</dbReference>
<organism evidence="1 2">
    <name type="scientific">Steinernema glaseri</name>
    <dbReference type="NCBI Taxonomy" id="37863"/>
    <lineage>
        <taxon>Eukaryota</taxon>
        <taxon>Metazoa</taxon>
        <taxon>Ecdysozoa</taxon>
        <taxon>Nematoda</taxon>
        <taxon>Chromadorea</taxon>
        <taxon>Rhabditida</taxon>
        <taxon>Tylenchina</taxon>
        <taxon>Panagrolaimomorpha</taxon>
        <taxon>Strongyloidoidea</taxon>
        <taxon>Steinernematidae</taxon>
        <taxon>Steinernema</taxon>
    </lineage>
</organism>
<sequence length="267" mass="30939">MDKWLGDDDINHFCGKLQVAMAHKMEGMLAIQYITLLPEDVKTLIKGNKPVLQVLLDQSRRHYIFVQWCPKKKEVFVYDSLYQGPLSLLNAHIVSQLRSLFGHLYEDKEQKIPVTIVRDYEQQPDLHSCGYRAVGVALCRALAVNPMLGTFHEKKIGKLMEHIQMTPIPDVNDFTSIGIGSERIPTGVEPLKCFIWSDGYVEYEGEFNVGSRNHILTGRIIQRIMHRNKMDLSQILKNKTDWTRRTGGVNHLRRAKRLRLRKRYKNV</sequence>
<evidence type="ECO:0000313" key="1">
    <source>
        <dbReference type="Proteomes" id="UP000095287"/>
    </source>
</evidence>
<name>A0A1I7ZUV3_9BILA</name>
<dbReference type="AlphaFoldDB" id="A0A1I7ZUV3"/>
<proteinExistence type="predicted"/>
<dbReference type="Proteomes" id="UP000095287">
    <property type="component" value="Unplaced"/>
</dbReference>
<evidence type="ECO:0000313" key="2">
    <source>
        <dbReference type="WBParaSite" id="L893_g30046.t1"/>
    </source>
</evidence>
<reference evidence="2" key="1">
    <citation type="submission" date="2016-11" db="UniProtKB">
        <authorList>
            <consortium name="WormBaseParasite"/>
        </authorList>
    </citation>
    <scope>IDENTIFICATION</scope>
</reference>
<dbReference type="WBParaSite" id="L893_g30046.t1">
    <property type="protein sequence ID" value="L893_g30046.t1"/>
    <property type="gene ID" value="L893_g30046"/>
</dbReference>
<accession>A0A1I7ZUV3</accession>
<keyword evidence="1" id="KW-1185">Reference proteome</keyword>
<protein>
    <submittedName>
        <fullName evidence="2">ULP_PROTEASE domain-containing protein</fullName>
    </submittedName>
</protein>